<keyword evidence="2" id="KW-1185">Reference proteome</keyword>
<accession>A0A0C2X158</accession>
<dbReference type="AlphaFoldDB" id="A0A0C2X158"/>
<dbReference type="EMBL" id="KN824340">
    <property type="protein sequence ID" value="KIM23232.1"/>
    <property type="molecule type" value="Genomic_DNA"/>
</dbReference>
<dbReference type="Proteomes" id="UP000054097">
    <property type="component" value="Unassembled WGS sequence"/>
</dbReference>
<protein>
    <submittedName>
        <fullName evidence="1">Uncharacterized protein</fullName>
    </submittedName>
</protein>
<name>A0A0C2X158_SERVB</name>
<evidence type="ECO:0000313" key="2">
    <source>
        <dbReference type="Proteomes" id="UP000054097"/>
    </source>
</evidence>
<sequence length="104" mass="12054">MSNALTVYGENSIYSTLASRVRSELMVLHYLNYSPARSVLTARRSNVDDVKNDARRLFKIPSNYFIRLYLYPDLPGGRRIEIDPLIWHTIWNEINEVGVTGEYS</sequence>
<reference evidence="2" key="2">
    <citation type="submission" date="2015-01" db="EMBL/GenBank/DDBJ databases">
        <title>Evolutionary Origins and Diversification of the Mycorrhizal Mutualists.</title>
        <authorList>
            <consortium name="DOE Joint Genome Institute"/>
            <consortium name="Mycorrhizal Genomics Consortium"/>
            <person name="Kohler A."/>
            <person name="Kuo A."/>
            <person name="Nagy L.G."/>
            <person name="Floudas D."/>
            <person name="Copeland A."/>
            <person name="Barry K.W."/>
            <person name="Cichocki N."/>
            <person name="Veneault-Fourrey C."/>
            <person name="LaButti K."/>
            <person name="Lindquist E.A."/>
            <person name="Lipzen A."/>
            <person name="Lundell T."/>
            <person name="Morin E."/>
            <person name="Murat C."/>
            <person name="Riley R."/>
            <person name="Ohm R."/>
            <person name="Sun H."/>
            <person name="Tunlid A."/>
            <person name="Henrissat B."/>
            <person name="Grigoriev I.V."/>
            <person name="Hibbett D.S."/>
            <person name="Martin F."/>
        </authorList>
    </citation>
    <scope>NUCLEOTIDE SEQUENCE [LARGE SCALE GENOMIC DNA]</scope>
    <source>
        <strain evidence="2">MAFF 305830</strain>
    </source>
</reference>
<evidence type="ECO:0000313" key="1">
    <source>
        <dbReference type="EMBL" id="KIM23232.1"/>
    </source>
</evidence>
<organism evidence="1 2">
    <name type="scientific">Serendipita vermifera MAFF 305830</name>
    <dbReference type="NCBI Taxonomy" id="933852"/>
    <lineage>
        <taxon>Eukaryota</taxon>
        <taxon>Fungi</taxon>
        <taxon>Dikarya</taxon>
        <taxon>Basidiomycota</taxon>
        <taxon>Agaricomycotina</taxon>
        <taxon>Agaricomycetes</taxon>
        <taxon>Sebacinales</taxon>
        <taxon>Serendipitaceae</taxon>
        <taxon>Serendipita</taxon>
    </lineage>
</organism>
<dbReference type="HOGENOM" id="CLU_2251718_0_0_1"/>
<reference evidence="1 2" key="1">
    <citation type="submission" date="2014-04" db="EMBL/GenBank/DDBJ databases">
        <authorList>
            <consortium name="DOE Joint Genome Institute"/>
            <person name="Kuo A."/>
            <person name="Zuccaro A."/>
            <person name="Kohler A."/>
            <person name="Nagy L.G."/>
            <person name="Floudas D."/>
            <person name="Copeland A."/>
            <person name="Barry K.W."/>
            <person name="Cichocki N."/>
            <person name="Veneault-Fourrey C."/>
            <person name="LaButti K."/>
            <person name="Lindquist E.A."/>
            <person name="Lipzen A."/>
            <person name="Lundell T."/>
            <person name="Morin E."/>
            <person name="Murat C."/>
            <person name="Sun H."/>
            <person name="Tunlid A."/>
            <person name="Henrissat B."/>
            <person name="Grigoriev I.V."/>
            <person name="Hibbett D.S."/>
            <person name="Martin F."/>
            <person name="Nordberg H.P."/>
            <person name="Cantor M.N."/>
            <person name="Hua S.X."/>
        </authorList>
    </citation>
    <scope>NUCLEOTIDE SEQUENCE [LARGE SCALE GENOMIC DNA]</scope>
    <source>
        <strain evidence="1 2">MAFF 305830</strain>
    </source>
</reference>
<gene>
    <name evidence="1" type="ORF">M408DRAFT_332436</name>
</gene>
<proteinExistence type="predicted"/>